<dbReference type="InterPro" id="IPR001926">
    <property type="entry name" value="TrpB-like_PALP"/>
</dbReference>
<evidence type="ECO:0000256" key="1">
    <source>
        <dbReference type="ARBA" id="ARBA00001933"/>
    </source>
</evidence>
<sequence>MAGAPRPSTRSNLNPGQPRVFQRNRTHAGLAAGLKAAGRNPRLARSHTVLAPAEQAAATTLAKANATLDLVAPGTRLEPGAIDVDGAHRGADYGIPTDAMREAVRLMARTEGLLLDPVYSGKAFAGLLHDIRSGRYPAGSTVLYVMTGGVPGLFAYRGAFEDE</sequence>
<evidence type="ECO:0000256" key="3">
    <source>
        <dbReference type="ARBA" id="ARBA00022898"/>
    </source>
</evidence>
<organism evidence="6 7">
    <name type="scientific">Methylobacterium durans</name>
    <dbReference type="NCBI Taxonomy" id="2202825"/>
    <lineage>
        <taxon>Bacteria</taxon>
        <taxon>Pseudomonadati</taxon>
        <taxon>Pseudomonadota</taxon>
        <taxon>Alphaproteobacteria</taxon>
        <taxon>Hyphomicrobiales</taxon>
        <taxon>Methylobacteriaceae</taxon>
        <taxon>Methylobacterium</taxon>
    </lineage>
</organism>
<dbReference type="AlphaFoldDB" id="A0A2U8W2C9"/>
<dbReference type="InterPro" id="IPR027278">
    <property type="entry name" value="ACCD_DCysDesulf"/>
</dbReference>
<dbReference type="GO" id="GO:0019148">
    <property type="term" value="F:D-cysteine desulfhydrase activity"/>
    <property type="evidence" value="ECO:0007669"/>
    <property type="project" value="TreeGrafter"/>
</dbReference>
<dbReference type="Gene3D" id="3.40.50.1100">
    <property type="match status" value="1"/>
</dbReference>
<evidence type="ECO:0000259" key="5">
    <source>
        <dbReference type="Pfam" id="PF00291"/>
    </source>
</evidence>
<dbReference type="KEGG" id="mets:DK389_03625"/>
<evidence type="ECO:0000256" key="2">
    <source>
        <dbReference type="ARBA" id="ARBA00008639"/>
    </source>
</evidence>
<accession>A0A2U8W2C9</accession>
<protein>
    <recommendedName>
        <fullName evidence="5">Tryptophan synthase beta chain-like PALP domain-containing protein</fullName>
    </recommendedName>
</protein>
<dbReference type="OrthoDB" id="9801249at2"/>
<gene>
    <name evidence="6" type="ORF">DK389_03625</name>
</gene>
<dbReference type="RefSeq" id="WP_109887478.1">
    <property type="nucleotide sequence ID" value="NZ_CP029550.1"/>
</dbReference>
<feature type="domain" description="Tryptophan synthase beta chain-like PALP" evidence="5">
    <location>
        <begin position="26"/>
        <end position="148"/>
    </location>
</feature>
<dbReference type="EMBL" id="CP029550">
    <property type="protein sequence ID" value="AWN39791.1"/>
    <property type="molecule type" value="Genomic_DNA"/>
</dbReference>
<keyword evidence="7" id="KW-1185">Reference proteome</keyword>
<comment type="similarity">
    <text evidence="2">Belongs to the ACC deaminase/D-cysteine desulfhydrase family.</text>
</comment>
<evidence type="ECO:0000313" key="6">
    <source>
        <dbReference type="EMBL" id="AWN39791.1"/>
    </source>
</evidence>
<evidence type="ECO:0000313" key="7">
    <source>
        <dbReference type="Proteomes" id="UP000245926"/>
    </source>
</evidence>
<dbReference type="PANTHER" id="PTHR43780">
    <property type="entry name" value="1-AMINOCYCLOPROPANE-1-CARBOXYLATE DEAMINASE-RELATED"/>
    <property type="match status" value="1"/>
</dbReference>
<dbReference type="SUPFAM" id="SSF53686">
    <property type="entry name" value="Tryptophan synthase beta subunit-like PLP-dependent enzymes"/>
    <property type="match status" value="1"/>
</dbReference>
<name>A0A2U8W2C9_9HYPH</name>
<proteinExistence type="inferred from homology"/>
<dbReference type="Proteomes" id="UP000245926">
    <property type="component" value="Chromosome"/>
</dbReference>
<evidence type="ECO:0000256" key="4">
    <source>
        <dbReference type="SAM" id="MobiDB-lite"/>
    </source>
</evidence>
<dbReference type="InterPro" id="IPR036052">
    <property type="entry name" value="TrpB-like_PALP_sf"/>
</dbReference>
<feature type="region of interest" description="Disordered" evidence="4">
    <location>
        <begin position="1"/>
        <end position="20"/>
    </location>
</feature>
<keyword evidence="3" id="KW-0663">Pyridoxal phosphate</keyword>
<dbReference type="Pfam" id="PF00291">
    <property type="entry name" value="PALP"/>
    <property type="match status" value="1"/>
</dbReference>
<comment type="cofactor">
    <cofactor evidence="1">
        <name>pyridoxal 5'-phosphate</name>
        <dbReference type="ChEBI" id="CHEBI:597326"/>
    </cofactor>
</comment>
<dbReference type="PANTHER" id="PTHR43780:SF2">
    <property type="entry name" value="1-AMINOCYCLOPROPANE-1-CARBOXYLATE DEAMINASE-RELATED"/>
    <property type="match status" value="1"/>
</dbReference>
<reference evidence="7" key="1">
    <citation type="submission" date="2018-05" db="EMBL/GenBank/DDBJ databases">
        <title>Complete Genome Sequence of Methylobacterium sp. 17SD2-17.</title>
        <authorList>
            <person name="Srinivasan S."/>
        </authorList>
    </citation>
    <scope>NUCLEOTIDE SEQUENCE [LARGE SCALE GENOMIC DNA]</scope>
    <source>
        <strain evidence="7">17SD2-17</strain>
    </source>
</reference>